<dbReference type="SMART" id="SM00065">
    <property type="entry name" value="GAF"/>
    <property type="match status" value="1"/>
</dbReference>
<dbReference type="InterPro" id="IPR036457">
    <property type="entry name" value="PPM-type-like_dom_sf"/>
</dbReference>
<accession>A0A5C8NGZ4</accession>
<evidence type="ECO:0000313" key="4">
    <source>
        <dbReference type="EMBL" id="TXL57416.1"/>
    </source>
</evidence>
<dbReference type="InterPro" id="IPR029016">
    <property type="entry name" value="GAF-like_dom_sf"/>
</dbReference>
<protein>
    <submittedName>
        <fullName evidence="4">GAF domain-containing protein</fullName>
    </submittedName>
</protein>
<organism evidence="4 5">
    <name type="scientific">Aeromicrobium terrae</name>
    <dbReference type="NCBI Taxonomy" id="2498846"/>
    <lineage>
        <taxon>Bacteria</taxon>
        <taxon>Bacillati</taxon>
        <taxon>Actinomycetota</taxon>
        <taxon>Actinomycetes</taxon>
        <taxon>Propionibacteriales</taxon>
        <taxon>Nocardioidaceae</taxon>
        <taxon>Aeromicrobium</taxon>
    </lineage>
</organism>
<proteinExistence type="predicted"/>
<dbReference type="Gene3D" id="3.30.450.40">
    <property type="match status" value="1"/>
</dbReference>
<dbReference type="AlphaFoldDB" id="A0A5C8NGZ4"/>
<feature type="domain" description="PPM-type phosphatase" evidence="3">
    <location>
        <begin position="165"/>
        <end position="382"/>
    </location>
</feature>
<dbReference type="Pfam" id="PF07228">
    <property type="entry name" value="SpoIIE"/>
    <property type="match status" value="1"/>
</dbReference>
<dbReference type="InterPro" id="IPR003018">
    <property type="entry name" value="GAF"/>
</dbReference>
<gene>
    <name evidence="4" type="ORF">FHP06_13625</name>
</gene>
<dbReference type="InterPro" id="IPR001932">
    <property type="entry name" value="PPM-type_phosphatase-like_dom"/>
</dbReference>
<comment type="caution">
    <text evidence="4">The sequence shown here is derived from an EMBL/GenBank/DDBJ whole genome shotgun (WGS) entry which is preliminary data.</text>
</comment>
<dbReference type="GO" id="GO:0016791">
    <property type="term" value="F:phosphatase activity"/>
    <property type="evidence" value="ECO:0007669"/>
    <property type="project" value="TreeGrafter"/>
</dbReference>
<dbReference type="Gene3D" id="3.60.40.10">
    <property type="entry name" value="PPM-type phosphatase domain"/>
    <property type="match status" value="1"/>
</dbReference>
<dbReference type="Proteomes" id="UP000321571">
    <property type="component" value="Unassembled WGS sequence"/>
</dbReference>
<evidence type="ECO:0000259" key="3">
    <source>
        <dbReference type="SMART" id="SM00331"/>
    </source>
</evidence>
<keyword evidence="1" id="KW-0378">Hydrolase</keyword>
<dbReference type="Pfam" id="PF13185">
    <property type="entry name" value="GAF_2"/>
    <property type="match status" value="1"/>
</dbReference>
<dbReference type="SUPFAM" id="SSF55781">
    <property type="entry name" value="GAF domain-like"/>
    <property type="match status" value="1"/>
</dbReference>
<dbReference type="PANTHER" id="PTHR43156">
    <property type="entry name" value="STAGE II SPORULATION PROTEIN E-RELATED"/>
    <property type="match status" value="1"/>
</dbReference>
<dbReference type="RefSeq" id="WP_147687349.1">
    <property type="nucleotide sequence ID" value="NZ_VDUX01000007.1"/>
</dbReference>
<keyword evidence="5" id="KW-1185">Reference proteome</keyword>
<name>A0A5C8NGZ4_9ACTN</name>
<dbReference type="OrthoDB" id="118142at2"/>
<evidence type="ECO:0000259" key="2">
    <source>
        <dbReference type="SMART" id="SM00065"/>
    </source>
</evidence>
<evidence type="ECO:0000313" key="5">
    <source>
        <dbReference type="Proteomes" id="UP000321571"/>
    </source>
</evidence>
<dbReference type="SUPFAM" id="SSF81606">
    <property type="entry name" value="PP2C-like"/>
    <property type="match status" value="1"/>
</dbReference>
<dbReference type="InterPro" id="IPR052016">
    <property type="entry name" value="Bact_Sigma-Reg"/>
</dbReference>
<reference evidence="4 5" key="1">
    <citation type="submission" date="2019-06" db="EMBL/GenBank/DDBJ databases">
        <title>Aeromicrobium sp. nov., isolated from a maize field.</title>
        <authorList>
            <person name="Lin S.-Y."/>
            <person name="Tsai C.-F."/>
            <person name="Young C.-C."/>
        </authorList>
    </citation>
    <scope>NUCLEOTIDE SEQUENCE [LARGE SCALE GENOMIC DNA]</scope>
    <source>
        <strain evidence="4 5">CC-CFT486</strain>
    </source>
</reference>
<dbReference type="SMART" id="SM00331">
    <property type="entry name" value="PP2C_SIG"/>
    <property type="match status" value="1"/>
</dbReference>
<sequence>MSERSLSFADFVEQVRSNLSSDTASLLLMDESRTVLEPAASAGLGGQWRGATHVRLGRGFAGRVAESGQPVFLDHITPESVLNPILRDSGVHSLLGVPVEHGDLVLGVLHVGSKTPRRFDDHDRELLEKAAAEIAQRLTRTNGADDHTAALALQRSLLPAAPPLIEGLDVAVRYLPSAGDVGGDWYDIFTLPGGDVALVMGDVQGHGLRSAVVMGRLRSALRAYALETHEPAEILRRLDRKLTHFETGTLATVALAITRPPFDSVTLSLAGHPAPVLARPGEQPAELEVEERDLMLGVDPETPRTQVEIPFPVGTALGFYTDGLIDLRPGTKLVTPRAYRMQAICGRMKADQDAETICSRMVAVALGDEELTDDVALMVVRHER</sequence>
<dbReference type="EMBL" id="VDUX01000007">
    <property type="protein sequence ID" value="TXL57416.1"/>
    <property type="molecule type" value="Genomic_DNA"/>
</dbReference>
<evidence type="ECO:0000256" key="1">
    <source>
        <dbReference type="ARBA" id="ARBA00022801"/>
    </source>
</evidence>
<feature type="domain" description="GAF" evidence="2">
    <location>
        <begin position="3"/>
        <end position="148"/>
    </location>
</feature>
<dbReference type="PANTHER" id="PTHR43156:SF2">
    <property type="entry name" value="STAGE II SPORULATION PROTEIN E"/>
    <property type="match status" value="1"/>
</dbReference>